<organism evidence="1 2">
    <name type="scientific">Pseudomonas fluorescens</name>
    <dbReference type="NCBI Taxonomy" id="294"/>
    <lineage>
        <taxon>Bacteria</taxon>
        <taxon>Pseudomonadati</taxon>
        <taxon>Pseudomonadota</taxon>
        <taxon>Gammaproteobacteria</taxon>
        <taxon>Pseudomonadales</taxon>
        <taxon>Pseudomonadaceae</taxon>
        <taxon>Pseudomonas</taxon>
    </lineage>
</organism>
<name>A0A2T0HIE2_PSEFL</name>
<evidence type="ECO:0000313" key="2">
    <source>
        <dbReference type="Proteomes" id="UP000239731"/>
    </source>
</evidence>
<dbReference type="RefSeq" id="WP_146136142.1">
    <property type="nucleotide sequence ID" value="NZ_PVUH01000263.1"/>
</dbReference>
<dbReference type="EMBL" id="PVUH01000263">
    <property type="protein sequence ID" value="PRW77039.1"/>
    <property type="molecule type" value="Genomic_DNA"/>
</dbReference>
<gene>
    <name evidence="1" type="ORF">C7A10_32720</name>
</gene>
<comment type="caution">
    <text evidence="1">The sequence shown here is derived from an EMBL/GenBank/DDBJ whole genome shotgun (WGS) entry which is preliminary data.</text>
</comment>
<dbReference type="Proteomes" id="UP000239731">
    <property type="component" value="Unassembled WGS sequence"/>
</dbReference>
<dbReference type="AlphaFoldDB" id="A0A2T0HIE2"/>
<feature type="non-terminal residue" evidence="1">
    <location>
        <position position="1"/>
    </location>
</feature>
<evidence type="ECO:0000313" key="1">
    <source>
        <dbReference type="EMBL" id="PRW77039.1"/>
    </source>
</evidence>
<sequence>LSFDVWVESTPFDETPQYVQNLLPYSVTSGQNPNSPQPLVVWHARYFDDQKTRAFSRNTHWRRV</sequence>
<reference evidence="1 2" key="1">
    <citation type="submission" date="2018-03" db="EMBL/GenBank/DDBJ databases">
        <title>Blue discolouration in mozzarella cheese caused by Pseudomonas fluorescens.</title>
        <authorList>
            <person name="Chiesa F."/>
            <person name="Dalmasso A."/>
            <person name="Lomonaco S."/>
        </authorList>
    </citation>
    <scope>NUCLEOTIDE SEQUENCE [LARGE SCALE GENOMIC DNA]</scope>
    <source>
        <strain evidence="1 2">11293</strain>
    </source>
</reference>
<protein>
    <submittedName>
        <fullName evidence="1">Uncharacterized protein</fullName>
    </submittedName>
</protein>
<accession>A0A2T0HIE2</accession>
<proteinExistence type="predicted"/>